<proteinExistence type="predicted"/>
<dbReference type="OrthoDB" id="191139at2759"/>
<dbReference type="GeneID" id="63850117"/>
<dbReference type="AlphaFoldDB" id="A0A9P4GLW8"/>
<evidence type="ECO:0000313" key="1">
    <source>
        <dbReference type="EMBL" id="KAF1847632.1"/>
    </source>
</evidence>
<sequence>MNHDIGAAYCTIAPNSRRLSLLVNSVRIKVGQCWTETGTHGLPWINATHPGGVNKFGLLKHMVIWAKLLFLLS</sequence>
<dbReference type="EMBL" id="ML976615">
    <property type="protein sequence ID" value="KAF1847632.1"/>
    <property type="molecule type" value="Genomic_DNA"/>
</dbReference>
<dbReference type="Proteomes" id="UP000800039">
    <property type="component" value="Unassembled WGS sequence"/>
</dbReference>
<dbReference type="RefSeq" id="XP_040790195.1">
    <property type="nucleotide sequence ID" value="XM_040932866.1"/>
</dbReference>
<comment type="caution">
    <text evidence="1">The sequence shown here is derived from an EMBL/GenBank/DDBJ whole genome shotgun (WGS) entry which is preliminary data.</text>
</comment>
<evidence type="ECO:0000313" key="2">
    <source>
        <dbReference type="Proteomes" id="UP000800039"/>
    </source>
</evidence>
<reference evidence="1" key="1">
    <citation type="submission" date="2020-01" db="EMBL/GenBank/DDBJ databases">
        <authorList>
            <consortium name="DOE Joint Genome Institute"/>
            <person name="Haridas S."/>
            <person name="Albert R."/>
            <person name="Binder M."/>
            <person name="Bloem J."/>
            <person name="Labutti K."/>
            <person name="Salamov A."/>
            <person name="Andreopoulos B."/>
            <person name="Baker S.E."/>
            <person name="Barry K."/>
            <person name="Bills G."/>
            <person name="Bluhm B.H."/>
            <person name="Cannon C."/>
            <person name="Castanera R."/>
            <person name="Culley D.E."/>
            <person name="Daum C."/>
            <person name="Ezra D."/>
            <person name="Gonzalez J.B."/>
            <person name="Henrissat B."/>
            <person name="Kuo A."/>
            <person name="Liang C."/>
            <person name="Lipzen A."/>
            <person name="Lutzoni F."/>
            <person name="Magnuson J."/>
            <person name="Mondo S."/>
            <person name="Nolan M."/>
            <person name="Ohm R."/>
            <person name="Pangilinan J."/>
            <person name="Park H.-J."/>
            <person name="Ramirez L."/>
            <person name="Alfaro M."/>
            <person name="Sun H."/>
            <person name="Tritt A."/>
            <person name="Yoshinaga Y."/>
            <person name="Zwiers L.-H."/>
            <person name="Turgeon B.G."/>
            <person name="Goodwin S.B."/>
            <person name="Spatafora J.W."/>
            <person name="Crous P.W."/>
            <person name="Grigoriev I.V."/>
        </authorList>
    </citation>
    <scope>NUCLEOTIDE SEQUENCE</scope>
    <source>
        <strain evidence="1">CBS 394.84</strain>
    </source>
</reference>
<name>A0A9P4GLW8_9PLEO</name>
<gene>
    <name evidence="1" type="ORF">K460DRAFT_363695</name>
</gene>
<protein>
    <submittedName>
        <fullName evidence="1">Uncharacterized protein</fullName>
    </submittedName>
</protein>
<accession>A0A9P4GLW8</accession>
<organism evidence="1 2">
    <name type="scientific">Cucurbitaria berberidis CBS 394.84</name>
    <dbReference type="NCBI Taxonomy" id="1168544"/>
    <lineage>
        <taxon>Eukaryota</taxon>
        <taxon>Fungi</taxon>
        <taxon>Dikarya</taxon>
        <taxon>Ascomycota</taxon>
        <taxon>Pezizomycotina</taxon>
        <taxon>Dothideomycetes</taxon>
        <taxon>Pleosporomycetidae</taxon>
        <taxon>Pleosporales</taxon>
        <taxon>Pleosporineae</taxon>
        <taxon>Cucurbitariaceae</taxon>
        <taxon>Cucurbitaria</taxon>
    </lineage>
</organism>
<keyword evidence="2" id="KW-1185">Reference proteome</keyword>